<keyword evidence="2" id="KW-0732">Signal</keyword>
<accession>Q1ZPC8</accession>
<evidence type="ECO:0000256" key="1">
    <source>
        <dbReference type="ARBA" id="ARBA00010634"/>
    </source>
</evidence>
<reference evidence="4 5" key="1">
    <citation type="journal article" date="2009" name="Proc. Natl. Acad. Sci. U.S.A.">
        <title>The genomic basis of trophic strategy in marine bacteria.</title>
        <authorList>
            <person name="Lauro F.M."/>
            <person name="McDougald D."/>
            <person name="Thomas T."/>
            <person name="Williams T.J."/>
            <person name="Egan S."/>
            <person name="Rice S."/>
            <person name="DeMaere M.Z."/>
            <person name="Ting L."/>
            <person name="Ertan H."/>
            <person name="Johnson J."/>
            <person name="Ferriera S."/>
            <person name="Lapidus A."/>
            <person name="Anderson I."/>
            <person name="Kyrpides N."/>
            <person name="Munk A.C."/>
            <person name="Detter C."/>
            <person name="Han C.S."/>
            <person name="Brown M.V."/>
            <person name="Robb F.T."/>
            <person name="Kjelleberg S."/>
            <person name="Cavicchioli R."/>
        </authorList>
    </citation>
    <scope>NUCLEOTIDE SEQUENCE [LARGE SCALE GENOMIC DNA]</scope>
    <source>
        <strain evidence="4 5">S14</strain>
    </source>
</reference>
<gene>
    <name evidence="4" type="ORF">VAS14_17301</name>
</gene>
<dbReference type="AlphaFoldDB" id="Q1ZPC8"/>
<dbReference type="PRINTS" id="PR01805">
    <property type="entry name" value="VACJLIPOPROT"/>
</dbReference>
<keyword evidence="4" id="KW-0449">Lipoprotein</keyword>
<proteinExistence type="inferred from homology"/>
<dbReference type="PANTHER" id="PTHR30035:SF3">
    <property type="entry name" value="INTERMEMBRANE PHOSPHOLIPID TRANSPORT SYSTEM LIPOPROTEIN MLAA"/>
    <property type="match status" value="1"/>
</dbReference>
<feature type="compositionally biased region" description="Polar residues" evidence="3">
    <location>
        <begin position="39"/>
        <end position="58"/>
    </location>
</feature>
<dbReference type="GO" id="GO:0120010">
    <property type="term" value="P:intermembrane phospholipid transfer"/>
    <property type="evidence" value="ECO:0007669"/>
    <property type="project" value="TreeGrafter"/>
</dbReference>
<feature type="region of interest" description="Disordered" evidence="3">
    <location>
        <begin position="36"/>
        <end position="58"/>
    </location>
</feature>
<dbReference type="eggNOG" id="COG2853">
    <property type="taxonomic scope" value="Bacteria"/>
</dbReference>
<evidence type="ECO:0000256" key="3">
    <source>
        <dbReference type="SAM" id="MobiDB-lite"/>
    </source>
</evidence>
<dbReference type="PANTHER" id="PTHR30035">
    <property type="entry name" value="LIPOPROTEIN VACJ-RELATED"/>
    <property type="match status" value="1"/>
</dbReference>
<dbReference type="Pfam" id="PF04333">
    <property type="entry name" value="MlaA"/>
    <property type="match status" value="1"/>
</dbReference>
<evidence type="ECO:0000256" key="2">
    <source>
        <dbReference type="ARBA" id="ARBA00022729"/>
    </source>
</evidence>
<evidence type="ECO:0000313" key="4">
    <source>
        <dbReference type="EMBL" id="EAS64032.1"/>
    </source>
</evidence>
<dbReference type="HOGENOM" id="CLU_059326_3_2_6"/>
<name>Q1ZPC8_PHOAS</name>
<sequence length="280" mass="31597">MIVPPAFYWIYVLNRILLLIIWLSLGLVGCAQTPDEPSKQITSNNITDHIDADSNSDSNGVYDPLEGFNRVMYDFNFNYLDRYVARPVSMAYVNYTPTPVRKGIMNFLSNLDEPASMVNSLLSLNGKAAVTHFNRFWINTIFGLGGLIDIASAADINKPADRRFGDTLGYYGVPNGPYLMLPVYGPVTFRGFGDTADELYPMFSLLNIWEGVGKWLFQGMEDRAALVQQEAMLKNSPDPYVFTRDAYIQYKDFIASDGKVDQEQQADSFDDSYLDEIDDQ</sequence>
<dbReference type="InterPro" id="IPR007428">
    <property type="entry name" value="MlaA"/>
</dbReference>
<dbReference type="EMBL" id="AAOJ01000004">
    <property type="protein sequence ID" value="EAS64032.1"/>
    <property type="molecule type" value="Genomic_DNA"/>
</dbReference>
<comment type="caution">
    <text evidence="4">The sequence shown here is derived from an EMBL/GenBank/DDBJ whole genome shotgun (WGS) entry which is preliminary data.</text>
</comment>
<organism evidence="4 5">
    <name type="scientific">Photobacterium angustum (strain S14 / CCUG 15956)</name>
    <name type="common">Vibrio sp. (strain S14 / CCUG 15956)</name>
    <dbReference type="NCBI Taxonomy" id="314292"/>
    <lineage>
        <taxon>Bacteria</taxon>
        <taxon>Pseudomonadati</taxon>
        <taxon>Pseudomonadota</taxon>
        <taxon>Gammaproteobacteria</taxon>
        <taxon>Vibrionales</taxon>
        <taxon>Vibrionaceae</taxon>
        <taxon>Photobacterium</taxon>
    </lineage>
</organism>
<feature type="compositionally biased region" description="Acidic residues" evidence="3">
    <location>
        <begin position="268"/>
        <end position="280"/>
    </location>
</feature>
<protein>
    <submittedName>
        <fullName evidence="4">Hypothetical VacJ lipoprotein</fullName>
    </submittedName>
</protein>
<comment type="similarity">
    <text evidence="1">Belongs to the MlaA family.</text>
</comment>
<dbReference type="GO" id="GO:0016020">
    <property type="term" value="C:membrane"/>
    <property type="evidence" value="ECO:0007669"/>
    <property type="project" value="InterPro"/>
</dbReference>
<evidence type="ECO:0000313" key="5">
    <source>
        <dbReference type="Proteomes" id="UP000001603"/>
    </source>
</evidence>
<feature type="region of interest" description="Disordered" evidence="3">
    <location>
        <begin position="259"/>
        <end position="280"/>
    </location>
</feature>
<dbReference type="Proteomes" id="UP000001603">
    <property type="component" value="Unassembled WGS sequence"/>
</dbReference>